<reference evidence="1 2" key="1">
    <citation type="journal article" date="2023" name="Science">
        <title>Complex scaffold remodeling in plant triterpene biosynthesis.</title>
        <authorList>
            <person name="De La Pena R."/>
            <person name="Hodgson H."/>
            <person name="Liu J.C."/>
            <person name="Stephenson M.J."/>
            <person name="Martin A.C."/>
            <person name="Owen C."/>
            <person name="Harkess A."/>
            <person name="Leebens-Mack J."/>
            <person name="Jimenez L.E."/>
            <person name="Osbourn A."/>
            <person name="Sattely E.S."/>
        </authorList>
    </citation>
    <scope>NUCLEOTIDE SEQUENCE [LARGE SCALE GENOMIC DNA]</scope>
    <source>
        <strain evidence="2">cv. JPN11</strain>
        <tissue evidence="1">Leaf</tissue>
    </source>
</reference>
<keyword evidence="2" id="KW-1185">Reference proteome</keyword>
<dbReference type="EMBL" id="CM051397">
    <property type="protein sequence ID" value="KAJ4720542.1"/>
    <property type="molecule type" value="Genomic_DNA"/>
</dbReference>
<dbReference type="Proteomes" id="UP001164539">
    <property type="component" value="Chromosome 4"/>
</dbReference>
<accession>A0ACC1YBK3</accession>
<gene>
    <name evidence="1" type="ORF">OWV82_008354</name>
</gene>
<protein>
    <submittedName>
        <fullName evidence="1">Sulfotransferase</fullName>
    </submittedName>
</protein>
<evidence type="ECO:0000313" key="2">
    <source>
        <dbReference type="Proteomes" id="UP001164539"/>
    </source>
</evidence>
<proteinExistence type="predicted"/>
<sequence>MASPAPAPVPAPAPSPLPSPSPAAVSSFSLDQFPKEKFLDILDVYQLDGFWYSGDVIPGVLAFQSGFEARSDDVILASSMKTGTTWLKALLACIMESKSTKIIDDAGEEVIDLLQVKNPHDHVKSLEYLYNFNLHSQIKDMQSPRVFNTHLPYSALPDSIKNSDCKIVYIARNPKDTFVSTWHFFNQILRPIIQEPYPIEKAYDSFCKGVHYFGPYLDHVLQYWTESLKMPERILFLKYEDLKKDPKGEVKKLACFLGRPFANEDEVEKVVWRSSFERLRNLEVNKNGVLPHAMIPNSSFFRVGNVGDWENYFTEEMKQGLDEITCMKLAGTGLHFDM</sequence>
<evidence type="ECO:0000313" key="1">
    <source>
        <dbReference type="EMBL" id="KAJ4720542.1"/>
    </source>
</evidence>
<name>A0ACC1YBK3_MELAZ</name>
<organism evidence="1 2">
    <name type="scientific">Melia azedarach</name>
    <name type="common">Chinaberry tree</name>
    <dbReference type="NCBI Taxonomy" id="155640"/>
    <lineage>
        <taxon>Eukaryota</taxon>
        <taxon>Viridiplantae</taxon>
        <taxon>Streptophyta</taxon>
        <taxon>Embryophyta</taxon>
        <taxon>Tracheophyta</taxon>
        <taxon>Spermatophyta</taxon>
        <taxon>Magnoliopsida</taxon>
        <taxon>eudicotyledons</taxon>
        <taxon>Gunneridae</taxon>
        <taxon>Pentapetalae</taxon>
        <taxon>rosids</taxon>
        <taxon>malvids</taxon>
        <taxon>Sapindales</taxon>
        <taxon>Meliaceae</taxon>
        <taxon>Melia</taxon>
    </lineage>
</organism>
<comment type="caution">
    <text evidence="1">The sequence shown here is derived from an EMBL/GenBank/DDBJ whole genome shotgun (WGS) entry which is preliminary data.</text>
</comment>